<dbReference type="OrthoDB" id="1844152at2759"/>
<keyword evidence="10" id="KW-1185">Reference proteome</keyword>
<evidence type="ECO:0000256" key="5">
    <source>
        <dbReference type="ARBA" id="ARBA00023004"/>
    </source>
</evidence>
<keyword evidence="6 7" id="KW-0349">Heme</keyword>
<dbReference type="InterPro" id="IPR036396">
    <property type="entry name" value="Cyt_P450_sf"/>
</dbReference>
<dbReference type="PANTHER" id="PTHR46206">
    <property type="entry name" value="CYTOCHROME P450"/>
    <property type="match status" value="1"/>
</dbReference>
<keyword evidence="7" id="KW-0503">Monooxygenase</keyword>
<dbReference type="CDD" id="cd11041">
    <property type="entry name" value="CYP503A1-like"/>
    <property type="match status" value="1"/>
</dbReference>
<evidence type="ECO:0000256" key="2">
    <source>
        <dbReference type="ARBA" id="ARBA00010617"/>
    </source>
</evidence>
<accession>A0A4S4LES5</accession>
<dbReference type="GO" id="GO:0016705">
    <property type="term" value="F:oxidoreductase activity, acting on paired donors, with incorporation or reduction of molecular oxygen"/>
    <property type="evidence" value="ECO:0007669"/>
    <property type="project" value="InterPro"/>
</dbReference>
<evidence type="ECO:0008006" key="11">
    <source>
        <dbReference type="Google" id="ProtNLM"/>
    </source>
</evidence>
<proteinExistence type="inferred from homology"/>
<feature type="transmembrane region" description="Helical" evidence="8">
    <location>
        <begin position="22"/>
        <end position="41"/>
    </location>
</feature>
<keyword evidence="8" id="KW-0812">Transmembrane</keyword>
<dbReference type="AlphaFoldDB" id="A0A4S4LES5"/>
<dbReference type="GO" id="GO:0020037">
    <property type="term" value="F:heme binding"/>
    <property type="evidence" value="ECO:0007669"/>
    <property type="project" value="InterPro"/>
</dbReference>
<dbReference type="InterPro" id="IPR001128">
    <property type="entry name" value="Cyt_P450"/>
</dbReference>
<evidence type="ECO:0000313" key="9">
    <source>
        <dbReference type="EMBL" id="THH09628.1"/>
    </source>
</evidence>
<keyword evidence="8" id="KW-1133">Transmembrane helix</keyword>
<evidence type="ECO:0000256" key="3">
    <source>
        <dbReference type="ARBA" id="ARBA00022723"/>
    </source>
</evidence>
<dbReference type="InterPro" id="IPR017972">
    <property type="entry name" value="Cyt_P450_CS"/>
</dbReference>
<evidence type="ECO:0000256" key="1">
    <source>
        <dbReference type="ARBA" id="ARBA00001971"/>
    </source>
</evidence>
<comment type="cofactor">
    <cofactor evidence="1 6">
        <name>heme</name>
        <dbReference type="ChEBI" id="CHEBI:30413"/>
    </cofactor>
</comment>
<dbReference type="SUPFAM" id="SSF48264">
    <property type="entry name" value="Cytochrome P450"/>
    <property type="match status" value="1"/>
</dbReference>
<sequence>MASYNLTAATPLAGSSPELRTYLNYAVACAAVFFISAVQYLQARKRDIAVPAIGFSGRLMSYYDAIKFFSNAKEMLEEGYSKYKLRTFKIPELGYWLVIVSSPELIEELRRVPDDELSFQEATIDTIAAKFTLGALVAKNAYHVPIVRSQLTRNVVVLFDEIIDEVTRAFDENIAAIGDEWVTRPGLEMVMQVVCRTSNRVFVGLPLCRDKNYIDLNIRFTVDVIKAAHIINLFPHFMRKIVGEILTSVPSSTRRGVKHLRPLIEYRLRQYEEYGKNWPDKPNDFLSWLMDEAEGEQRTVEALTQRILTLNFAAIHTSSMSFTHGLFHLAARPEYIQPLREEVERMIKAEGWTKHAMTKMRKLDSFMKESQRYSGIGMLSMTRKALVDYTLSDGTFLPSGSMVAANAVGMHYDDSKYDNAREFDGFRFAKMCEEGEGEGTKHQMVSTSTEYLSFGHGRHACPGRFFAANELKSMMAYLVLNYDIKLENDSRERPKDSCIGSAIVPNSKANVMFRRRQT</sequence>
<name>A0A4S4LES5_9AGAM</name>
<evidence type="ECO:0000256" key="6">
    <source>
        <dbReference type="PIRSR" id="PIRSR602401-1"/>
    </source>
</evidence>
<keyword evidence="4 7" id="KW-0560">Oxidoreductase</keyword>
<dbReference type="Gene3D" id="1.10.630.10">
    <property type="entry name" value="Cytochrome P450"/>
    <property type="match status" value="1"/>
</dbReference>
<gene>
    <name evidence="9" type="ORF">EW145_g1863</name>
</gene>
<dbReference type="InterPro" id="IPR002401">
    <property type="entry name" value="Cyt_P450_E_grp-I"/>
</dbReference>
<dbReference type="Proteomes" id="UP000308199">
    <property type="component" value="Unassembled WGS sequence"/>
</dbReference>
<evidence type="ECO:0000256" key="7">
    <source>
        <dbReference type="RuleBase" id="RU000461"/>
    </source>
</evidence>
<dbReference type="Pfam" id="PF00067">
    <property type="entry name" value="p450"/>
    <property type="match status" value="1"/>
</dbReference>
<keyword evidence="5 6" id="KW-0408">Iron</keyword>
<dbReference type="EMBL" id="SGPK01000057">
    <property type="protein sequence ID" value="THH09628.1"/>
    <property type="molecule type" value="Genomic_DNA"/>
</dbReference>
<evidence type="ECO:0000313" key="10">
    <source>
        <dbReference type="Proteomes" id="UP000308199"/>
    </source>
</evidence>
<feature type="binding site" description="axial binding residue" evidence="6">
    <location>
        <position position="461"/>
    </location>
    <ligand>
        <name>heme</name>
        <dbReference type="ChEBI" id="CHEBI:30413"/>
    </ligand>
    <ligandPart>
        <name>Fe</name>
        <dbReference type="ChEBI" id="CHEBI:18248"/>
    </ligandPart>
</feature>
<organism evidence="9 10">
    <name type="scientific">Phellinidium pouzarii</name>
    <dbReference type="NCBI Taxonomy" id="167371"/>
    <lineage>
        <taxon>Eukaryota</taxon>
        <taxon>Fungi</taxon>
        <taxon>Dikarya</taxon>
        <taxon>Basidiomycota</taxon>
        <taxon>Agaricomycotina</taxon>
        <taxon>Agaricomycetes</taxon>
        <taxon>Hymenochaetales</taxon>
        <taxon>Hymenochaetaceae</taxon>
        <taxon>Phellinidium</taxon>
    </lineage>
</organism>
<comment type="similarity">
    <text evidence="2 7">Belongs to the cytochrome P450 family.</text>
</comment>
<reference evidence="9 10" key="1">
    <citation type="submission" date="2019-02" db="EMBL/GenBank/DDBJ databases">
        <title>Genome sequencing of the rare red list fungi Phellinidium pouzarii.</title>
        <authorList>
            <person name="Buettner E."/>
            <person name="Kellner H."/>
        </authorList>
    </citation>
    <scope>NUCLEOTIDE SEQUENCE [LARGE SCALE GENOMIC DNA]</scope>
    <source>
        <strain evidence="9 10">DSM 108285</strain>
    </source>
</reference>
<dbReference type="GO" id="GO:0004497">
    <property type="term" value="F:monooxygenase activity"/>
    <property type="evidence" value="ECO:0007669"/>
    <property type="project" value="UniProtKB-KW"/>
</dbReference>
<dbReference type="GO" id="GO:0005506">
    <property type="term" value="F:iron ion binding"/>
    <property type="evidence" value="ECO:0007669"/>
    <property type="project" value="InterPro"/>
</dbReference>
<evidence type="ECO:0000256" key="8">
    <source>
        <dbReference type="SAM" id="Phobius"/>
    </source>
</evidence>
<comment type="caution">
    <text evidence="9">The sequence shown here is derived from an EMBL/GenBank/DDBJ whole genome shotgun (WGS) entry which is preliminary data.</text>
</comment>
<keyword evidence="8" id="KW-0472">Membrane</keyword>
<evidence type="ECO:0000256" key="4">
    <source>
        <dbReference type="ARBA" id="ARBA00023002"/>
    </source>
</evidence>
<dbReference type="PRINTS" id="PR00463">
    <property type="entry name" value="EP450I"/>
</dbReference>
<keyword evidence="3 6" id="KW-0479">Metal-binding</keyword>
<protein>
    <recommendedName>
        <fullName evidence="11">Cytochrome P450</fullName>
    </recommendedName>
</protein>
<dbReference type="PROSITE" id="PS00086">
    <property type="entry name" value="CYTOCHROME_P450"/>
    <property type="match status" value="1"/>
</dbReference>